<comment type="caution">
    <text evidence="3">The sequence shown here is derived from an EMBL/GenBank/DDBJ whole genome shotgun (WGS) entry which is preliminary data.</text>
</comment>
<dbReference type="EMBL" id="JAENGZ010002808">
    <property type="protein sequence ID" value="KAG6942798.1"/>
    <property type="molecule type" value="Genomic_DNA"/>
</dbReference>
<keyword evidence="2" id="KW-0472">Membrane</keyword>
<protein>
    <submittedName>
        <fullName evidence="3">Uncharacterized protein</fullName>
    </submittedName>
</protein>
<accession>A0A8T1TLS5</accession>
<sequence>MAPSQMISPTTCDRGLGMTRISGSTRRGMVPSMMIVAFARLYLTLLPSAIE</sequence>
<keyword evidence="2" id="KW-0812">Transmembrane</keyword>
<evidence type="ECO:0000313" key="3">
    <source>
        <dbReference type="EMBL" id="KAG6942798.1"/>
    </source>
</evidence>
<evidence type="ECO:0000256" key="2">
    <source>
        <dbReference type="SAM" id="Phobius"/>
    </source>
</evidence>
<feature type="region of interest" description="Disordered" evidence="1">
    <location>
        <begin position="1"/>
        <end position="20"/>
    </location>
</feature>
<dbReference type="Proteomes" id="UP000688947">
    <property type="component" value="Unassembled WGS sequence"/>
</dbReference>
<dbReference type="AlphaFoldDB" id="A0A8T1TLS5"/>
<keyword evidence="2" id="KW-1133">Transmembrane helix</keyword>
<gene>
    <name evidence="3" type="ORF">JG687_00018851</name>
</gene>
<evidence type="ECO:0000256" key="1">
    <source>
        <dbReference type="SAM" id="MobiDB-lite"/>
    </source>
</evidence>
<reference evidence="3" key="1">
    <citation type="submission" date="2021-01" db="EMBL/GenBank/DDBJ databases">
        <title>Phytophthora aleatoria, a newly-described species from Pinus radiata is distinct from Phytophthora cactorum isolates based on comparative genomics.</title>
        <authorList>
            <person name="Mcdougal R."/>
            <person name="Panda P."/>
            <person name="Williams N."/>
            <person name="Studholme D.J."/>
        </authorList>
    </citation>
    <scope>NUCLEOTIDE SEQUENCE</scope>
    <source>
        <strain evidence="3">NZFS 3830</strain>
    </source>
</reference>
<organism evidence="3 4">
    <name type="scientific">Phytophthora cactorum</name>
    <dbReference type="NCBI Taxonomy" id="29920"/>
    <lineage>
        <taxon>Eukaryota</taxon>
        <taxon>Sar</taxon>
        <taxon>Stramenopiles</taxon>
        <taxon>Oomycota</taxon>
        <taxon>Peronosporomycetes</taxon>
        <taxon>Peronosporales</taxon>
        <taxon>Peronosporaceae</taxon>
        <taxon>Phytophthora</taxon>
    </lineage>
</organism>
<name>A0A8T1TLS5_9STRA</name>
<feature type="compositionally biased region" description="Polar residues" evidence="1">
    <location>
        <begin position="1"/>
        <end position="11"/>
    </location>
</feature>
<evidence type="ECO:0000313" key="4">
    <source>
        <dbReference type="Proteomes" id="UP000688947"/>
    </source>
</evidence>
<proteinExistence type="predicted"/>
<feature type="transmembrane region" description="Helical" evidence="2">
    <location>
        <begin position="28"/>
        <end position="50"/>
    </location>
</feature>